<dbReference type="PATRIC" id="fig|1618432.3.peg.656"/>
<sequence>MADRRFPIATGEFYHVFNRGVARQPTFLSRKDYEQAMLTLSYYRFKQPPIKLSRFKELSVDERNKILSYLEKSNEVLVKIVSFVLMPNHFHFLLRQELDGGISTFISKFTNSYTKYFNIKNNRPGPVFGGVYKAVRIESNEQLIHLSRYIHLNPVVSYVVLDSQLLTYPWSSLPDFLKTGKSLVWTDPVLGQFSSSEKYKEFILDQVDYGKKLEQIKHLMLER</sequence>
<dbReference type="GO" id="GO:0004803">
    <property type="term" value="F:transposase activity"/>
    <property type="evidence" value="ECO:0007669"/>
    <property type="project" value="InterPro"/>
</dbReference>
<dbReference type="GO" id="GO:0003677">
    <property type="term" value="F:DNA binding"/>
    <property type="evidence" value="ECO:0007669"/>
    <property type="project" value="InterPro"/>
</dbReference>
<dbReference type="InterPro" id="IPR036515">
    <property type="entry name" value="Transposase_17_sf"/>
</dbReference>
<dbReference type="SMART" id="SM01321">
    <property type="entry name" value="Y1_Tnp"/>
    <property type="match status" value="1"/>
</dbReference>
<gene>
    <name evidence="2" type="ORF">US99_C0050G0003</name>
</gene>
<name>A0A0G0MTP9_9BACT</name>
<evidence type="ECO:0000313" key="3">
    <source>
        <dbReference type="Proteomes" id="UP000034324"/>
    </source>
</evidence>
<accession>A0A0G0MTP9</accession>
<dbReference type="AlphaFoldDB" id="A0A0G0MTP9"/>
<evidence type="ECO:0000313" key="2">
    <source>
        <dbReference type="EMBL" id="KKQ77054.1"/>
    </source>
</evidence>
<dbReference type="PANTHER" id="PTHR34322">
    <property type="entry name" value="TRANSPOSASE, Y1_TNP DOMAIN-CONTAINING"/>
    <property type="match status" value="1"/>
</dbReference>
<dbReference type="SUPFAM" id="SSF143422">
    <property type="entry name" value="Transposase IS200-like"/>
    <property type="match status" value="1"/>
</dbReference>
<organism evidence="2 3">
    <name type="scientific">Candidatus Daviesbacteria bacterium GW2011_GWF2_38_6</name>
    <dbReference type="NCBI Taxonomy" id="1618432"/>
    <lineage>
        <taxon>Bacteria</taxon>
        <taxon>Candidatus Daviesiibacteriota</taxon>
    </lineage>
</organism>
<protein>
    <recommendedName>
        <fullName evidence="1">Transposase IS200-like domain-containing protein</fullName>
    </recommendedName>
</protein>
<dbReference type="EMBL" id="LBVC01000050">
    <property type="protein sequence ID" value="KKQ77054.1"/>
    <property type="molecule type" value="Genomic_DNA"/>
</dbReference>
<reference evidence="2 3" key="1">
    <citation type="journal article" date="2015" name="Nature">
        <title>rRNA introns, odd ribosomes, and small enigmatic genomes across a large radiation of phyla.</title>
        <authorList>
            <person name="Brown C.T."/>
            <person name="Hug L.A."/>
            <person name="Thomas B.C."/>
            <person name="Sharon I."/>
            <person name="Castelle C.J."/>
            <person name="Singh A."/>
            <person name="Wilkins M.J."/>
            <person name="Williams K.H."/>
            <person name="Banfield J.F."/>
        </authorList>
    </citation>
    <scope>NUCLEOTIDE SEQUENCE [LARGE SCALE GENOMIC DNA]</scope>
</reference>
<dbReference type="Gene3D" id="3.30.70.1290">
    <property type="entry name" value="Transposase IS200-like"/>
    <property type="match status" value="1"/>
</dbReference>
<comment type="caution">
    <text evidence="2">The sequence shown here is derived from an EMBL/GenBank/DDBJ whole genome shotgun (WGS) entry which is preliminary data.</text>
</comment>
<proteinExistence type="predicted"/>
<dbReference type="GO" id="GO:0006313">
    <property type="term" value="P:DNA transposition"/>
    <property type="evidence" value="ECO:0007669"/>
    <property type="project" value="InterPro"/>
</dbReference>
<dbReference type="InterPro" id="IPR002686">
    <property type="entry name" value="Transposase_17"/>
</dbReference>
<dbReference type="Proteomes" id="UP000034324">
    <property type="component" value="Unassembled WGS sequence"/>
</dbReference>
<dbReference type="PANTHER" id="PTHR34322:SF2">
    <property type="entry name" value="TRANSPOSASE IS200-LIKE DOMAIN-CONTAINING PROTEIN"/>
    <property type="match status" value="1"/>
</dbReference>
<evidence type="ECO:0000259" key="1">
    <source>
        <dbReference type="SMART" id="SM01321"/>
    </source>
</evidence>
<dbReference type="Pfam" id="PF01797">
    <property type="entry name" value="Y1_Tnp"/>
    <property type="match status" value="1"/>
</dbReference>
<feature type="domain" description="Transposase IS200-like" evidence="1">
    <location>
        <begin position="9"/>
        <end position="153"/>
    </location>
</feature>